<organism evidence="3">
    <name type="scientific">Schistocephalus solidus</name>
    <name type="common">Tapeworm</name>
    <dbReference type="NCBI Taxonomy" id="70667"/>
    <lineage>
        <taxon>Eukaryota</taxon>
        <taxon>Metazoa</taxon>
        <taxon>Spiralia</taxon>
        <taxon>Lophotrochozoa</taxon>
        <taxon>Platyhelminthes</taxon>
        <taxon>Cestoda</taxon>
        <taxon>Eucestoda</taxon>
        <taxon>Diphyllobothriidea</taxon>
        <taxon>Diphyllobothriidae</taxon>
        <taxon>Schistocephalus</taxon>
    </lineage>
</organism>
<gene>
    <name evidence="1" type="ORF">SSLN_LOCUS17552</name>
</gene>
<keyword evidence="2" id="KW-1185">Reference proteome</keyword>
<dbReference type="EMBL" id="UYSU01042704">
    <property type="protein sequence ID" value="VDM03938.1"/>
    <property type="molecule type" value="Genomic_DNA"/>
</dbReference>
<dbReference type="WBParaSite" id="SSLN_0001821801-mRNA-1">
    <property type="protein sequence ID" value="SSLN_0001821801-mRNA-1"/>
    <property type="gene ID" value="SSLN_0001821801"/>
</dbReference>
<dbReference type="Proteomes" id="UP000275846">
    <property type="component" value="Unassembled WGS sequence"/>
</dbReference>
<dbReference type="AlphaFoldDB" id="A0A183TM54"/>
<accession>A0A183TM54</accession>
<evidence type="ECO:0000313" key="3">
    <source>
        <dbReference type="WBParaSite" id="SSLN_0001821801-mRNA-1"/>
    </source>
</evidence>
<name>A0A183TM54_SCHSO</name>
<protein>
    <submittedName>
        <fullName evidence="1 3">Uncharacterized protein</fullName>
    </submittedName>
</protein>
<proteinExistence type="predicted"/>
<sequence length="221" mass="24007">MRPTFKLYKRVLASASATVRDLDSDALKARGGGDQHGAYQMTLPVTSFWAIELTPQSTRGRKKAERKPHGLQVQKQPLAETLSSAAPVPLLTLATLKSVLDTAAARGAGDDPKAHLLTVFFCDLDMLTTDSGEESCFEMNKAQNCHPDVCSTTLSAAPSWTDEAIEASERVLNEIRQIVEGEELDNPIVGSADESDGRKRARMELINRLEALNRSQTAATP</sequence>
<dbReference type="OrthoDB" id="10447886at2759"/>
<evidence type="ECO:0000313" key="1">
    <source>
        <dbReference type="EMBL" id="VDM03938.1"/>
    </source>
</evidence>
<reference evidence="3" key="1">
    <citation type="submission" date="2016-06" db="UniProtKB">
        <authorList>
            <consortium name="WormBaseParasite"/>
        </authorList>
    </citation>
    <scope>IDENTIFICATION</scope>
</reference>
<evidence type="ECO:0000313" key="2">
    <source>
        <dbReference type="Proteomes" id="UP000275846"/>
    </source>
</evidence>
<reference evidence="1 2" key="2">
    <citation type="submission" date="2018-11" db="EMBL/GenBank/DDBJ databases">
        <authorList>
            <consortium name="Pathogen Informatics"/>
        </authorList>
    </citation>
    <scope>NUCLEOTIDE SEQUENCE [LARGE SCALE GENOMIC DNA]</scope>
    <source>
        <strain evidence="1 2">NST_G2</strain>
    </source>
</reference>